<evidence type="ECO:0000313" key="1">
    <source>
        <dbReference type="EMBL" id="MPM26128.1"/>
    </source>
</evidence>
<proteinExistence type="predicted"/>
<dbReference type="EMBL" id="VSSQ01004655">
    <property type="protein sequence ID" value="MPM26128.1"/>
    <property type="molecule type" value="Genomic_DNA"/>
</dbReference>
<sequence>MKEFIHNKVRVIDDFFAEFNQVQKLFAEKSFDFEHRLNTFLTRLSDYFENRGESSKESEALRIRNMLLTVKRGFDPSKMEKISSGKGELLWGFSYNGIESLDRLLQEVYKKEITKLEEGEEILSNLILNLCQQGVLSNEKLKDLDTIPKIEVYWSYLLSQNGSISVINKKLLTNLIPEDIYLLIEKVVCKITTQ</sequence>
<accession>A0A644YDV3</accession>
<protein>
    <submittedName>
        <fullName evidence="1">Uncharacterized protein</fullName>
    </submittedName>
</protein>
<organism evidence="1">
    <name type="scientific">bioreactor metagenome</name>
    <dbReference type="NCBI Taxonomy" id="1076179"/>
    <lineage>
        <taxon>unclassified sequences</taxon>
        <taxon>metagenomes</taxon>
        <taxon>ecological metagenomes</taxon>
    </lineage>
</organism>
<gene>
    <name evidence="1" type="ORF">SDC9_72629</name>
</gene>
<comment type="caution">
    <text evidence="1">The sequence shown here is derived from an EMBL/GenBank/DDBJ whole genome shotgun (WGS) entry which is preliminary data.</text>
</comment>
<reference evidence="1" key="1">
    <citation type="submission" date="2019-08" db="EMBL/GenBank/DDBJ databases">
        <authorList>
            <person name="Kucharzyk K."/>
            <person name="Murdoch R.W."/>
            <person name="Higgins S."/>
            <person name="Loffler F."/>
        </authorList>
    </citation>
    <scope>NUCLEOTIDE SEQUENCE</scope>
</reference>
<dbReference type="AlphaFoldDB" id="A0A644YDV3"/>
<name>A0A644YDV3_9ZZZZ</name>